<gene>
    <name evidence="2" type="ORF">BTJ66_11720</name>
</gene>
<dbReference type="SMART" id="SM00530">
    <property type="entry name" value="HTH_XRE"/>
    <property type="match status" value="1"/>
</dbReference>
<feature type="domain" description="HTH cro/C1-type" evidence="1">
    <location>
        <begin position="9"/>
        <end position="63"/>
    </location>
</feature>
<evidence type="ECO:0000313" key="3">
    <source>
        <dbReference type="Proteomes" id="UP000223828"/>
    </source>
</evidence>
<dbReference type="InterPro" id="IPR001387">
    <property type="entry name" value="Cro/C1-type_HTH"/>
</dbReference>
<dbReference type="EMBL" id="MRZN01000024">
    <property type="protein sequence ID" value="PHK48780.1"/>
    <property type="molecule type" value="Genomic_DNA"/>
</dbReference>
<accession>A0A2C6WI41</accession>
<protein>
    <submittedName>
        <fullName evidence="2">Transcriptional regulator</fullName>
    </submittedName>
</protein>
<evidence type="ECO:0000313" key="2">
    <source>
        <dbReference type="EMBL" id="PHK48780.1"/>
    </source>
</evidence>
<dbReference type="PROSITE" id="PS50943">
    <property type="entry name" value="HTH_CROC1"/>
    <property type="match status" value="1"/>
</dbReference>
<dbReference type="OrthoDB" id="1798756at2"/>
<dbReference type="Gene3D" id="1.10.260.40">
    <property type="entry name" value="lambda repressor-like DNA-binding domains"/>
    <property type="match status" value="1"/>
</dbReference>
<dbReference type="CDD" id="cd00093">
    <property type="entry name" value="HTH_XRE"/>
    <property type="match status" value="1"/>
</dbReference>
<dbReference type="GO" id="GO:0003677">
    <property type="term" value="F:DNA binding"/>
    <property type="evidence" value="ECO:0007669"/>
    <property type="project" value="InterPro"/>
</dbReference>
<dbReference type="InterPro" id="IPR010982">
    <property type="entry name" value="Lambda_DNA-bd_dom_sf"/>
</dbReference>
<dbReference type="AlphaFoldDB" id="A0A2C6WI41"/>
<organism evidence="2 3">
    <name type="scientific">Staphylococcus edaphicus</name>
    <dbReference type="NCBI Taxonomy" id="1955013"/>
    <lineage>
        <taxon>Bacteria</taxon>
        <taxon>Bacillati</taxon>
        <taxon>Bacillota</taxon>
        <taxon>Bacilli</taxon>
        <taxon>Bacillales</taxon>
        <taxon>Staphylococcaceae</taxon>
        <taxon>Staphylococcus</taxon>
    </lineage>
</organism>
<sequence length="85" mass="9714">MNDDVKILLRAARINSGMNQQKASSLLGIHYQTLASWEKDSSDLPQSKMLLIEKIYGIPLKYIFFGKENEFIRTKGSEVNEPIIK</sequence>
<reference evidence="3" key="1">
    <citation type="submission" date="2017-10" db="EMBL/GenBank/DDBJ databases">
        <title>Staphylococcus edaphicus sp. nov., isolated in Antarctica, harbouring mecC gene and genomic islands essential in adaptation to extreme environment.</title>
        <authorList>
            <person name="Pantucek R."/>
            <person name="Sedlacek I."/>
            <person name="Indrakova A."/>
            <person name="Vrbovska V."/>
            <person name="Maslanova I."/>
            <person name="Kovarovic V."/>
            <person name="Svec P."/>
            <person name="Kralova S."/>
            <person name="Kristofova L."/>
            <person name="Keklakova J."/>
            <person name="Petras P."/>
            <person name="Doskar J."/>
        </authorList>
    </citation>
    <scope>NUCLEOTIDE SEQUENCE [LARGE SCALE GENOMIC DNA]</scope>
    <source>
        <strain evidence="3">CCM 5085</strain>
    </source>
</reference>
<proteinExistence type="predicted"/>
<dbReference type="Pfam" id="PF01381">
    <property type="entry name" value="HTH_3"/>
    <property type="match status" value="1"/>
</dbReference>
<dbReference type="SUPFAM" id="SSF47413">
    <property type="entry name" value="lambda repressor-like DNA-binding domains"/>
    <property type="match status" value="1"/>
</dbReference>
<dbReference type="Proteomes" id="UP000223828">
    <property type="component" value="Unassembled WGS sequence"/>
</dbReference>
<name>A0A2C6WI41_9STAP</name>
<comment type="caution">
    <text evidence="2">The sequence shown here is derived from an EMBL/GenBank/DDBJ whole genome shotgun (WGS) entry which is preliminary data.</text>
</comment>
<evidence type="ECO:0000259" key="1">
    <source>
        <dbReference type="PROSITE" id="PS50943"/>
    </source>
</evidence>
<dbReference type="RefSeq" id="WP_099091130.1">
    <property type="nucleotide sequence ID" value="NZ_MRZN01000024.1"/>
</dbReference>